<reference evidence="1 2" key="1">
    <citation type="submission" date="2019-08" db="EMBL/GenBank/DDBJ databases">
        <authorList>
            <person name="Peeters C."/>
        </authorList>
    </citation>
    <scope>NUCLEOTIDE SEQUENCE [LARGE SCALE GENOMIC DNA]</scope>
    <source>
        <strain evidence="1 2">LMG 31109</strain>
    </source>
</reference>
<evidence type="ECO:0000313" key="1">
    <source>
        <dbReference type="EMBL" id="VVD74836.1"/>
    </source>
</evidence>
<dbReference type="EMBL" id="CABPSC010000002">
    <property type="protein sequence ID" value="VVD74836.1"/>
    <property type="molecule type" value="Genomic_DNA"/>
</dbReference>
<accession>A0A5E4SG07</accession>
<dbReference type="Proteomes" id="UP000367825">
    <property type="component" value="Unassembled WGS sequence"/>
</dbReference>
<name>A0A5E4SG07_9BURK</name>
<protein>
    <submittedName>
        <fullName evidence="1">Uncharacterized protein</fullName>
    </submittedName>
</protein>
<evidence type="ECO:0000313" key="2">
    <source>
        <dbReference type="Proteomes" id="UP000367825"/>
    </source>
</evidence>
<organism evidence="1 2">
    <name type="scientific">Pandoraea nosoerga</name>
    <dbReference type="NCBI Taxonomy" id="2508296"/>
    <lineage>
        <taxon>Bacteria</taxon>
        <taxon>Pseudomonadati</taxon>
        <taxon>Pseudomonadota</taxon>
        <taxon>Betaproteobacteria</taxon>
        <taxon>Burkholderiales</taxon>
        <taxon>Burkholderiaceae</taxon>
        <taxon>Pandoraea</taxon>
    </lineage>
</organism>
<gene>
    <name evidence="1" type="ORF">PNO31109_00775</name>
</gene>
<keyword evidence="2" id="KW-1185">Reference proteome</keyword>
<dbReference type="AlphaFoldDB" id="A0A5E4SG07"/>
<proteinExistence type="predicted"/>
<sequence length="84" mass="9011">MPGMSPTESISPVAALHAADAMIERPFERRYPCGADRLREAVGTDVLPFHRGAQAVAARRRAGERRPHLVAFADSRDAASIGAT</sequence>